<evidence type="ECO:0000313" key="1">
    <source>
        <dbReference type="EMBL" id="CAE7853592.1"/>
    </source>
</evidence>
<name>A0A813A410_9DINO</name>
<protein>
    <submittedName>
        <fullName evidence="1">Uncharacterized protein</fullName>
    </submittedName>
</protein>
<reference evidence="1" key="1">
    <citation type="submission" date="2021-02" db="EMBL/GenBank/DDBJ databases">
        <authorList>
            <person name="Dougan E. K."/>
            <person name="Rhodes N."/>
            <person name="Thang M."/>
            <person name="Chan C."/>
        </authorList>
    </citation>
    <scope>NUCLEOTIDE SEQUENCE</scope>
</reference>
<comment type="caution">
    <text evidence="1">The sequence shown here is derived from an EMBL/GenBank/DDBJ whole genome shotgun (WGS) entry which is preliminary data.</text>
</comment>
<keyword evidence="2" id="KW-1185">Reference proteome</keyword>
<organism evidence="1 2">
    <name type="scientific">Symbiodinium necroappetens</name>
    <dbReference type="NCBI Taxonomy" id="1628268"/>
    <lineage>
        <taxon>Eukaryota</taxon>
        <taxon>Sar</taxon>
        <taxon>Alveolata</taxon>
        <taxon>Dinophyceae</taxon>
        <taxon>Suessiales</taxon>
        <taxon>Symbiodiniaceae</taxon>
        <taxon>Symbiodinium</taxon>
    </lineage>
</organism>
<accession>A0A813A410</accession>
<proteinExistence type="predicted"/>
<dbReference type="Proteomes" id="UP000601435">
    <property type="component" value="Unassembled WGS sequence"/>
</dbReference>
<dbReference type="AlphaFoldDB" id="A0A813A410"/>
<sequence>MDPTGTGLLLTCRLFCQSNNQTRPVLGWFFSTFAGVNVRKPSVRISITMAVCDVQCRLDVGSTTTTTKDIRIRQPHIICLVHVVLNVDCCKTSRIGTTSSVAAAERAASVAMHRGS</sequence>
<gene>
    <name evidence="1" type="ORF">SNEC2469_LOCUS26621</name>
</gene>
<evidence type="ECO:0000313" key="2">
    <source>
        <dbReference type="Proteomes" id="UP000601435"/>
    </source>
</evidence>
<dbReference type="EMBL" id="CAJNJA010054537">
    <property type="protein sequence ID" value="CAE7853592.1"/>
    <property type="molecule type" value="Genomic_DNA"/>
</dbReference>